<dbReference type="Proteomes" id="UP000596660">
    <property type="component" value="Unplaced"/>
</dbReference>
<feature type="domain" description="Disease resistance N-terminal" evidence="8">
    <location>
        <begin position="420"/>
        <end position="500"/>
    </location>
</feature>
<evidence type="ECO:0000256" key="6">
    <source>
        <dbReference type="SAM" id="MobiDB-lite"/>
    </source>
</evidence>
<accession>A0A803LBX2</accession>
<feature type="domain" description="NB-ARC" evidence="7">
    <location>
        <begin position="587"/>
        <end position="645"/>
    </location>
</feature>
<dbReference type="InterPro" id="IPR002182">
    <property type="entry name" value="NB-ARC"/>
</dbReference>
<feature type="domain" description="NB-ARC" evidence="7">
    <location>
        <begin position="541"/>
        <end position="584"/>
    </location>
</feature>
<dbReference type="Gramene" id="AUR62009361-RA">
    <property type="protein sequence ID" value="AUR62009361-RA:cds"/>
    <property type="gene ID" value="AUR62009361"/>
</dbReference>
<organism evidence="10 11">
    <name type="scientific">Chenopodium quinoa</name>
    <name type="common">Quinoa</name>
    <dbReference type="NCBI Taxonomy" id="63459"/>
    <lineage>
        <taxon>Eukaryota</taxon>
        <taxon>Viridiplantae</taxon>
        <taxon>Streptophyta</taxon>
        <taxon>Embryophyta</taxon>
        <taxon>Tracheophyta</taxon>
        <taxon>Spermatophyta</taxon>
        <taxon>Magnoliopsida</taxon>
        <taxon>eudicotyledons</taxon>
        <taxon>Gunneridae</taxon>
        <taxon>Pentapetalae</taxon>
        <taxon>Caryophyllales</taxon>
        <taxon>Chenopodiaceae</taxon>
        <taxon>Chenopodioideae</taxon>
        <taxon>Atripliceae</taxon>
        <taxon>Chenopodium</taxon>
    </lineage>
</organism>
<evidence type="ECO:0000256" key="2">
    <source>
        <dbReference type="ARBA" id="ARBA00022737"/>
    </source>
</evidence>
<dbReference type="SUPFAM" id="SSF52540">
    <property type="entry name" value="P-loop containing nucleoside triphosphate hydrolases"/>
    <property type="match status" value="1"/>
</dbReference>
<evidence type="ECO:0000259" key="8">
    <source>
        <dbReference type="Pfam" id="PF18052"/>
    </source>
</evidence>
<sequence length="696" mass="78631">MWRSNAVVEAQRVTLKDNRQLECLELYFGSMEEAEVTPTLGEMDKMLMCLQLPPNLKKFEILSYKGVEMPRRWLDGLSSLVSIRIYGCYNIRVLPHLSQLPHLKNLFLIGLRALEYLEDEDILVDGGGGGGKGGSGTRNVYFPSLEVLQLEDLCEVKGWTGPSKDYDDIGEPWKLLFPRLLQLKVYECFKLMSLPLAPKLESLSALEINWEVFELNLTSIDEEAPSSSSSTLFNSLKELYISLIDDGPASLTISSRLSDLQKLSINNFKKLQSLILESLSSVRHLTIISCKSLKNISVGNLSVLEILEISGGKDPEEELPQGIAWLTTLQKLEIRFFDNLTQLPEEMGNLSLLHELKISNCPKLASLPQSLLDLTSLQILDICNCPDLIKRYKKLNGPDCHLLQHIPKVHLVISNLAAKALESLAKSAFKEAVSWWGARDELKKLENTMTFIQARVRDAERRQEGDNSELIRLWLRKLKQVLYRADDLFDYVLTLDRQNPRVERSTLEKKGSFVKVEDVIGREHDKNNIIEMIFDPKFDDGKRITVIPIVGFGGLGKTTLAQLIYNDEIVMKHFDLTNWVCVPEASKDLLVLDDIWDENRNSWLDLLMLLECGASGSRVIVTTRSAKCRKSCWCERLKNISAETLSVLETLVIDSDGFEEGLCQSIACPNNALESNHSSPRLTETPRRNGQPLLPS</sequence>
<dbReference type="SUPFAM" id="SSF52047">
    <property type="entry name" value="RNI-like"/>
    <property type="match status" value="1"/>
</dbReference>
<evidence type="ECO:0000256" key="4">
    <source>
        <dbReference type="ARBA" id="ARBA00022821"/>
    </source>
</evidence>
<proteinExistence type="predicted"/>
<feature type="region of interest" description="Disordered" evidence="6">
    <location>
        <begin position="674"/>
        <end position="696"/>
    </location>
</feature>
<reference evidence="10" key="2">
    <citation type="submission" date="2021-03" db="UniProtKB">
        <authorList>
            <consortium name="EnsemblPlants"/>
        </authorList>
    </citation>
    <scope>IDENTIFICATION</scope>
</reference>
<dbReference type="AlphaFoldDB" id="A0A803LBX2"/>
<dbReference type="Gene3D" id="3.80.10.10">
    <property type="entry name" value="Ribonuclease Inhibitor"/>
    <property type="match status" value="2"/>
</dbReference>
<protein>
    <submittedName>
        <fullName evidence="10">Uncharacterized protein</fullName>
    </submittedName>
</protein>
<keyword evidence="2" id="KW-0677">Repeat</keyword>
<dbReference type="GO" id="GO:0043531">
    <property type="term" value="F:ADP binding"/>
    <property type="evidence" value="ECO:0007669"/>
    <property type="project" value="InterPro"/>
</dbReference>
<evidence type="ECO:0000313" key="10">
    <source>
        <dbReference type="EnsemblPlants" id="AUR62009361-RA:cds"/>
    </source>
</evidence>
<keyword evidence="3" id="KW-0547">Nucleotide-binding</keyword>
<dbReference type="GO" id="GO:0005524">
    <property type="term" value="F:ATP binding"/>
    <property type="evidence" value="ECO:0007669"/>
    <property type="project" value="UniProtKB-KW"/>
</dbReference>
<dbReference type="InterPro" id="IPR041118">
    <property type="entry name" value="Rx_N"/>
</dbReference>
<keyword evidence="1" id="KW-0433">Leucine-rich repeat</keyword>
<dbReference type="Gene3D" id="3.40.50.300">
    <property type="entry name" value="P-loop containing nucleotide triphosphate hydrolases"/>
    <property type="match status" value="2"/>
</dbReference>
<keyword evidence="5" id="KW-0067">ATP-binding</keyword>
<evidence type="ECO:0000256" key="3">
    <source>
        <dbReference type="ARBA" id="ARBA00022741"/>
    </source>
</evidence>
<dbReference type="Pfam" id="PF00931">
    <property type="entry name" value="NB-ARC"/>
    <property type="match status" value="2"/>
</dbReference>
<dbReference type="GO" id="GO:0051707">
    <property type="term" value="P:response to other organism"/>
    <property type="evidence" value="ECO:0007669"/>
    <property type="project" value="UniProtKB-ARBA"/>
</dbReference>
<keyword evidence="11" id="KW-1185">Reference proteome</keyword>
<evidence type="ECO:0000259" key="9">
    <source>
        <dbReference type="Pfam" id="PF25019"/>
    </source>
</evidence>
<name>A0A803LBX2_CHEQI</name>
<reference evidence="10" key="1">
    <citation type="journal article" date="2017" name="Nature">
        <title>The genome of Chenopodium quinoa.</title>
        <authorList>
            <person name="Jarvis D.E."/>
            <person name="Ho Y.S."/>
            <person name="Lightfoot D.J."/>
            <person name="Schmoeckel S.M."/>
            <person name="Li B."/>
            <person name="Borm T.J.A."/>
            <person name="Ohyanagi H."/>
            <person name="Mineta K."/>
            <person name="Michell C.T."/>
            <person name="Saber N."/>
            <person name="Kharbatia N.M."/>
            <person name="Rupper R.R."/>
            <person name="Sharp A.R."/>
            <person name="Dally N."/>
            <person name="Boughton B.A."/>
            <person name="Woo Y.H."/>
            <person name="Gao G."/>
            <person name="Schijlen E.G.W.M."/>
            <person name="Guo X."/>
            <person name="Momin A.A."/>
            <person name="Negrao S."/>
            <person name="Al-Babili S."/>
            <person name="Gehring C."/>
            <person name="Roessner U."/>
            <person name="Jung C."/>
            <person name="Murphy K."/>
            <person name="Arold S.T."/>
            <person name="Gojobori T."/>
            <person name="van der Linden C.G."/>
            <person name="van Loo E.N."/>
            <person name="Jellen E.N."/>
            <person name="Maughan P.J."/>
            <person name="Tester M."/>
        </authorList>
    </citation>
    <scope>NUCLEOTIDE SEQUENCE [LARGE SCALE GENOMIC DNA]</scope>
    <source>
        <strain evidence="10">cv. PI 614886</strain>
    </source>
</reference>
<dbReference type="Pfam" id="PF18052">
    <property type="entry name" value="Rx_N"/>
    <property type="match status" value="1"/>
</dbReference>
<evidence type="ECO:0000313" key="11">
    <source>
        <dbReference type="Proteomes" id="UP000596660"/>
    </source>
</evidence>
<feature type="domain" description="R13L1/DRL21-like LRR repeat region" evidence="9">
    <location>
        <begin position="8"/>
        <end position="109"/>
    </location>
</feature>
<dbReference type="PANTHER" id="PTHR36766:SF70">
    <property type="entry name" value="DISEASE RESISTANCE PROTEIN RGA4"/>
    <property type="match status" value="1"/>
</dbReference>
<dbReference type="GO" id="GO:0006952">
    <property type="term" value="P:defense response"/>
    <property type="evidence" value="ECO:0007669"/>
    <property type="project" value="UniProtKB-KW"/>
</dbReference>
<evidence type="ECO:0000256" key="1">
    <source>
        <dbReference type="ARBA" id="ARBA00022614"/>
    </source>
</evidence>
<dbReference type="PANTHER" id="PTHR36766">
    <property type="entry name" value="PLANT BROAD-SPECTRUM MILDEW RESISTANCE PROTEIN RPW8"/>
    <property type="match status" value="1"/>
</dbReference>
<dbReference type="InterPro" id="IPR027417">
    <property type="entry name" value="P-loop_NTPase"/>
</dbReference>
<dbReference type="EnsemblPlants" id="AUR62009361-RA">
    <property type="protein sequence ID" value="AUR62009361-RA:cds"/>
    <property type="gene ID" value="AUR62009361"/>
</dbReference>
<dbReference type="SUPFAM" id="SSF52058">
    <property type="entry name" value="L domain-like"/>
    <property type="match status" value="1"/>
</dbReference>
<evidence type="ECO:0000259" key="7">
    <source>
        <dbReference type="Pfam" id="PF00931"/>
    </source>
</evidence>
<dbReference type="Pfam" id="PF25019">
    <property type="entry name" value="LRR_R13L1-DRL21"/>
    <property type="match status" value="1"/>
</dbReference>
<keyword evidence="4" id="KW-0611">Plant defense</keyword>
<evidence type="ECO:0000256" key="5">
    <source>
        <dbReference type="ARBA" id="ARBA00022840"/>
    </source>
</evidence>
<dbReference type="InterPro" id="IPR032675">
    <property type="entry name" value="LRR_dom_sf"/>
</dbReference>
<dbReference type="InterPro" id="IPR056789">
    <property type="entry name" value="LRR_R13L1-DRL21"/>
</dbReference>